<evidence type="ECO:0000313" key="2">
    <source>
        <dbReference type="Proteomes" id="UP000828048"/>
    </source>
</evidence>
<reference evidence="1 2" key="1">
    <citation type="journal article" date="2021" name="Hortic Res">
        <title>High-quality reference genome and annotation aids understanding of berry development for evergreen blueberry (Vaccinium darrowii).</title>
        <authorList>
            <person name="Yu J."/>
            <person name="Hulse-Kemp A.M."/>
            <person name="Babiker E."/>
            <person name="Staton M."/>
        </authorList>
    </citation>
    <scope>NUCLEOTIDE SEQUENCE [LARGE SCALE GENOMIC DNA]</scope>
    <source>
        <strain evidence="2">cv. NJ 8807/NJ 8810</strain>
        <tissue evidence="1">Young leaf</tissue>
    </source>
</reference>
<dbReference type="Proteomes" id="UP000828048">
    <property type="component" value="Chromosome 1"/>
</dbReference>
<protein>
    <submittedName>
        <fullName evidence="1">Uncharacterized protein</fullName>
    </submittedName>
</protein>
<comment type="caution">
    <text evidence="1">The sequence shown here is derived from an EMBL/GenBank/DDBJ whole genome shotgun (WGS) entry which is preliminary data.</text>
</comment>
<proteinExistence type="predicted"/>
<gene>
    <name evidence="1" type="ORF">Vadar_011065</name>
</gene>
<evidence type="ECO:0000313" key="1">
    <source>
        <dbReference type="EMBL" id="KAH7842958.1"/>
    </source>
</evidence>
<keyword evidence="2" id="KW-1185">Reference proteome</keyword>
<dbReference type="EMBL" id="CM037151">
    <property type="protein sequence ID" value="KAH7842958.1"/>
    <property type="molecule type" value="Genomic_DNA"/>
</dbReference>
<name>A0ACB7XR73_9ERIC</name>
<sequence>MIFPRSFSLVIGIFICFTTFAYGATLLPPDEVEALKEIGKIMGKTNWTLRIASPVIAPSSIRLALKSQDLPGMLPSELVRLPHLQDIDLSRNYLNGTIPPEWGSMKLVNISLLGNRLTGPIPKEFGNISTLANLTVEFNQLSGLIPKELGSLPLLEKLGLEWNERGANTCQGQTTPLSGSRYPGALPPAVAVVKRALSKIKKPVTLLDITALSLLRKDGHPSIYGNSGAKGLDCTHWCIAGVPDTWNEILYHLISYEK</sequence>
<organism evidence="1 2">
    <name type="scientific">Vaccinium darrowii</name>
    <dbReference type="NCBI Taxonomy" id="229202"/>
    <lineage>
        <taxon>Eukaryota</taxon>
        <taxon>Viridiplantae</taxon>
        <taxon>Streptophyta</taxon>
        <taxon>Embryophyta</taxon>
        <taxon>Tracheophyta</taxon>
        <taxon>Spermatophyta</taxon>
        <taxon>Magnoliopsida</taxon>
        <taxon>eudicotyledons</taxon>
        <taxon>Gunneridae</taxon>
        <taxon>Pentapetalae</taxon>
        <taxon>asterids</taxon>
        <taxon>Ericales</taxon>
        <taxon>Ericaceae</taxon>
        <taxon>Vaccinioideae</taxon>
        <taxon>Vaccinieae</taxon>
        <taxon>Vaccinium</taxon>
    </lineage>
</organism>
<accession>A0ACB7XR73</accession>